<keyword evidence="3" id="KW-1185">Reference proteome</keyword>
<gene>
    <name evidence="2" type="ORF">SAMN02745781_00397</name>
</gene>
<evidence type="ECO:0000313" key="3">
    <source>
        <dbReference type="Proteomes" id="UP000184159"/>
    </source>
</evidence>
<protein>
    <submittedName>
        <fullName evidence="2">Gamma-glutamyltranspeptidase / glutathione hydrolase</fullName>
    </submittedName>
</protein>
<proteinExistence type="predicted"/>
<dbReference type="PANTHER" id="PTHR43881">
    <property type="entry name" value="GAMMA-GLUTAMYLTRANSPEPTIDASE (AFU_ORTHOLOGUE AFUA_4G13580)"/>
    <property type="match status" value="1"/>
</dbReference>
<dbReference type="SUPFAM" id="SSF56235">
    <property type="entry name" value="N-terminal nucleophile aminohydrolases (Ntn hydrolases)"/>
    <property type="match status" value="1"/>
</dbReference>
<organism evidence="2 3">
    <name type="scientific">Vibrio gazogenes DSM 21264 = NBRC 103151</name>
    <dbReference type="NCBI Taxonomy" id="1123492"/>
    <lineage>
        <taxon>Bacteria</taxon>
        <taxon>Pseudomonadati</taxon>
        <taxon>Pseudomonadota</taxon>
        <taxon>Gammaproteobacteria</taxon>
        <taxon>Vibrionales</taxon>
        <taxon>Vibrionaceae</taxon>
        <taxon>Vibrio</taxon>
    </lineage>
</organism>
<dbReference type="PANTHER" id="PTHR43881:SF5">
    <property type="entry name" value="GAMMA-GLUTAMYLTRANSPEPTIDASE"/>
    <property type="match status" value="1"/>
</dbReference>
<dbReference type="GO" id="GO:0016787">
    <property type="term" value="F:hydrolase activity"/>
    <property type="evidence" value="ECO:0007669"/>
    <property type="project" value="UniProtKB-KW"/>
</dbReference>
<accession>A0A1M4TUT3</accession>
<dbReference type="Gene3D" id="3.60.20.40">
    <property type="match status" value="1"/>
</dbReference>
<dbReference type="InterPro" id="IPR043138">
    <property type="entry name" value="GGT_lsub"/>
</dbReference>
<dbReference type="InterPro" id="IPR052896">
    <property type="entry name" value="GGT-like_enzyme"/>
</dbReference>
<dbReference type="Proteomes" id="UP000184159">
    <property type="component" value="Unassembled WGS sequence"/>
</dbReference>
<evidence type="ECO:0000313" key="2">
    <source>
        <dbReference type="EMBL" id="SHE48165.1"/>
    </source>
</evidence>
<dbReference type="Gene3D" id="1.10.246.130">
    <property type="match status" value="1"/>
</dbReference>
<name>A0A1M4TUT3_VIBGA</name>
<dbReference type="Pfam" id="PF01019">
    <property type="entry name" value="G_glu_transpept"/>
    <property type="match status" value="1"/>
</dbReference>
<reference evidence="3" key="1">
    <citation type="submission" date="2016-11" db="EMBL/GenBank/DDBJ databases">
        <authorList>
            <person name="Varghese N."/>
            <person name="Submissions S."/>
        </authorList>
    </citation>
    <scope>NUCLEOTIDE SEQUENCE [LARGE SCALE GENOMIC DNA]</scope>
    <source>
        <strain evidence="3">DSM 21264</strain>
    </source>
</reference>
<sequence>MKYQTAFTAPHYRAAQVGQKILDEGGTASEAMVAAAAMVTVQYPHMNSIGGDSFWLICHPDQQPIAIDACGAAALHLDPAEYRAQGDELPASGGAAAITMAGALSGWHQALALNHRQHTLPQLLQPAITAAREGIEVTQSLVNASEKTVAMLADIPSFAQYYLPSGKTLEIGQILRNPTLATTFERLATAGLDDFYRGEIAKQAAADLAALGSPITLDDFHHHQARVMAPLSVQTGKGRLYNFGAPTQGVASLLILAIYDRLVAQADSEIDHIHLLVEATKQAFILRDQYVTDEADLSVSLQQLLTEQSVTECAARITLEQAQPWPHIAKPGDTVWMGATDQYGTMVSFIQSVYWEFGSGAVLPNLGFVWNNRAKSFSLDATHHNVLKPGKKPFHTLNPAYAELNDGQRIVYGTMGGEGQPQTQACLFSRYVYQGYALDEAIAMPRWLLGRTWGDDTNQLRLEQSLYLAYQDTLRERGHQITQVKDQNELMGHAGAITLDEGGQATSATDPRSDGDALVGQF</sequence>
<dbReference type="InterPro" id="IPR029055">
    <property type="entry name" value="Ntn_hydrolases_N"/>
</dbReference>
<dbReference type="InterPro" id="IPR043137">
    <property type="entry name" value="GGT_ssub_C"/>
</dbReference>
<evidence type="ECO:0000256" key="1">
    <source>
        <dbReference type="SAM" id="MobiDB-lite"/>
    </source>
</evidence>
<keyword evidence="2" id="KW-0378">Hydrolase</keyword>
<dbReference type="EMBL" id="FQUH01000001">
    <property type="protein sequence ID" value="SHE48165.1"/>
    <property type="molecule type" value="Genomic_DNA"/>
</dbReference>
<dbReference type="AlphaFoldDB" id="A0A1M4TUT3"/>
<dbReference type="RefSeq" id="WP_072954872.1">
    <property type="nucleotide sequence ID" value="NZ_FQUH01000001.1"/>
</dbReference>
<feature type="region of interest" description="Disordered" evidence="1">
    <location>
        <begin position="501"/>
        <end position="522"/>
    </location>
</feature>
<dbReference type="PRINTS" id="PR01210">
    <property type="entry name" value="GGTRANSPTASE"/>
</dbReference>